<organism evidence="9 10">
    <name type="scientific">Acetivibrio thermocellus AD2</name>
    <dbReference type="NCBI Taxonomy" id="1138384"/>
    <lineage>
        <taxon>Bacteria</taxon>
        <taxon>Bacillati</taxon>
        <taxon>Bacillota</taxon>
        <taxon>Clostridia</taxon>
        <taxon>Eubacteriales</taxon>
        <taxon>Oscillospiraceae</taxon>
        <taxon>Acetivibrio</taxon>
    </lineage>
</organism>
<keyword evidence="3" id="KW-0378">Hydrolase</keyword>
<dbReference type="GO" id="GO:0003677">
    <property type="term" value="F:DNA binding"/>
    <property type="evidence" value="ECO:0007669"/>
    <property type="project" value="UniProtKB-KW"/>
</dbReference>
<evidence type="ECO:0000256" key="2">
    <source>
        <dbReference type="ARBA" id="ARBA00022763"/>
    </source>
</evidence>
<dbReference type="AlphaFoldDB" id="A0AB36THE6"/>
<evidence type="ECO:0000256" key="7">
    <source>
        <dbReference type="ARBA" id="ARBA00023204"/>
    </source>
</evidence>
<dbReference type="EMBL" id="PDBW01000001">
    <property type="protein sequence ID" value="PFH03319.1"/>
    <property type="molecule type" value="Genomic_DNA"/>
</dbReference>
<evidence type="ECO:0000259" key="8">
    <source>
        <dbReference type="Pfam" id="PF12705"/>
    </source>
</evidence>
<dbReference type="InterPro" id="IPR038726">
    <property type="entry name" value="PDDEXK_AddAB-type"/>
</dbReference>
<evidence type="ECO:0000313" key="9">
    <source>
        <dbReference type="EMBL" id="PFH03319.1"/>
    </source>
</evidence>
<dbReference type="InterPro" id="IPR011604">
    <property type="entry name" value="PDDEXK-like_dom_sf"/>
</dbReference>
<evidence type="ECO:0000313" key="10">
    <source>
        <dbReference type="Proteomes" id="UP000223596"/>
    </source>
</evidence>
<evidence type="ECO:0000256" key="1">
    <source>
        <dbReference type="ARBA" id="ARBA00022741"/>
    </source>
</evidence>
<dbReference type="GO" id="GO:0005524">
    <property type="term" value="F:ATP binding"/>
    <property type="evidence" value="ECO:0007669"/>
    <property type="project" value="UniProtKB-KW"/>
</dbReference>
<dbReference type="RefSeq" id="WP_003512293.1">
    <property type="nucleotide sequence ID" value="NZ_CP013828.1"/>
</dbReference>
<sequence>MNNDLRFFNYFLFTQQSISTFEKCPLKFKKRYLEGLKWKNVISEEAKRRLEMGENFHLMARRYFLGIDTGLTKGIEGYEELSKWMEALESYFPKTDDALYLPEYKLRMAKGTLRLEANFDLLVIKKDGIEIWDWKTHGKKNPDKAENERLKSERLKGSLQTMVYLFVLKEQAERVVQREVDCSNIRMFYWQPDPVRVLAEINYSDEMHEQFGQALRSKIDGILHYDYEDFDKELYKKNCPYCEFNWFCNNERVDFEAMEDDEDFLDQLDWDSIEELR</sequence>
<proteinExistence type="predicted"/>
<keyword evidence="2" id="KW-0227">DNA damage</keyword>
<dbReference type="GeneID" id="35805082"/>
<keyword evidence="7" id="KW-0234">DNA repair</keyword>
<name>A0AB36THE6_ACETH</name>
<keyword evidence="5" id="KW-0067">ATP-binding</keyword>
<accession>A0AB36THE6</accession>
<dbReference type="GO" id="GO:0004386">
    <property type="term" value="F:helicase activity"/>
    <property type="evidence" value="ECO:0007669"/>
    <property type="project" value="UniProtKB-KW"/>
</dbReference>
<dbReference type="Proteomes" id="UP000223596">
    <property type="component" value="Unassembled WGS sequence"/>
</dbReference>
<keyword evidence="6" id="KW-0238">DNA-binding</keyword>
<reference evidence="9 10" key="1">
    <citation type="submission" date="2017-09" db="EMBL/GenBank/DDBJ databases">
        <title>Evaluation of Pacific Biosciences Sequencing Technology to Finishing C. thermocellum Genome Sequences.</title>
        <authorList>
            <person name="Brown S."/>
        </authorList>
    </citation>
    <scope>NUCLEOTIDE SEQUENCE [LARGE SCALE GENOMIC DNA]</scope>
    <source>
        <strain evidence="9 10">AD2</strain>
    </source>
</reference>
<evidence type="ECO:0000256" key="5">
    <source>
        <dbReference type="ARBA" id="ARBA00022840"/>
    </source>
</evidence>
<evidence type="ECO:0000256" key="4">
    <source>
        <dbReference type="ARBA" id="ARBA00022806"/>
    </source>
</evidence>
<dbReference type="GO" id="GO:0006281">
    <property type="term" value="P:DNA repair"/>
    <property type="evidence" value="ECO:0007669"/>
    <property type="project" value="UniProtKB-KW"/>
</dbReference>
<evidence type="ECO:0000256" key="6">
    <source>
        <dbReference type="ARBA" id="ARBA00023125"/>
    </source>
</evidence>
<evidence type="ECO:0000256" key="3">
    <source>
        <dbReference type="ARBA" id="ARBA00022801"/>
    </source>
</evidence>
<protein>
    <submittedName>
        <fullName evidence="9">PD-(D/E)XK nuclease superfamily protein</fullName>
    </submittedName>
</protein>
<gene>
    <name evidence="9" type="ORF">M972_112124</name>
</gene>
<dbReference type="GO" id="GO:0016787">
    <property type="term" value="F:hydrolase activity"/>
    <property type="evidence" value="ECO:0007669"/>
    <property type="project" value="UniProtKB-KW"/>
</dbReference>
<dbReference type="Pfam" id="PF12705">
    <property type="entry name" value="PDDEXK_1"/>
    <property type="match status" value="1"/>
</dbReference>
<comment type="caution">
    <text evidence="9">The sequence shown here is derived from an EMBL/GenBank/DDBJ whole genome shotgun (WGS) entry which is preliminary data.</text>
</comment>
<feature type="domain" description="PD-(D/E)XK endonuclease-like" evidence="8">
    <location>
        <begin position="105"/>
        <end position="249"/>
    </location>
</feature>
<keyword evidence="4" id="KW-0347">Helicase</keyword>
<keyword evidence="1" id="KW-0547">Nucleotide-binding</keyword>
<dbReference type="Gene3D" id="3.90.320.10">
    <property type="match status" value="1"/>
</dbReference>